<evidence type="ECO:0000313" key="5">
    <source>
        <dbReference type="Proteomes" id="UP000316270"/>
    </source>
</evidence>
<dbReference type="PANTHER" id="PTHR11005">
    <property type="entry name" value="LYSOSOMAL ACID LIPASE-RELATED"/>
    <property type="match status" value="1"/>
</dbReference>
<reference evidence="4 5" key="1">
    <citation type="submission" date="2019-07" db="EMBL/GenBank/DDBJ databases">
        <title>Finished genome of Venturia effusa.</title>
        <authorList>
            <person name="Young C.A."/>
            <person name="Cox M.P."/>
            <person name="Ganley A.R.D."/>
            <person name="David W.J."/>
        </authorList>
    </citation>
    <scope>NUCLEOTIDE SEQUENCE [LARGE SCALE GENOMIC DNA]</scope>
    <source>
        <strain evidence="5">albino</strain>
    </source>
</reference>
<evidence type="ECO:0000256" key="1">
    <source>
        <dbReference type="SAM" id="MobiDB-lite"/>
    </source>
</evidence>
<feature type="transmembrane region" description="Helical" evidence="2">
    <location>
        <begin position="430"/>
        <end position="450"/>
    </location>
</feature>
<proteinExistence type="predicted"/>
<keyword evidence="5" id="KW-1185">Reference proteome</keyword>
<gene>
    <name evidence="4" type="ORF">FKW77_004444</name>
</gene>
<dbReference type="InterPro" id="IPR006693">
    <property type="entry name" value="AB_hydrolase_lipase"/>
</dbReference>
<feature type="domain" description="Partial AB-hydrolase lipase" evidence="3">
    <location>
        <begin position="254"/>
        <end position="334"/>
    </location>
</feature>
<dbReference type="FunFam" id="3.40.50.1820:FF:000193">
    <property type="entry name" value="Ab-hydrolase associated lipase"/>
    <property type="match status" value="1"/>
</dbReference>
<organism evidence="4 5">
    <name type="scientific">Venturia effusa</name>
    <dbReference type="NCBI Taxonomy" id="50376"/>
    <lineage>
        <taxon>Eukaryota</taxon>
        <taxon>Fungi</taxon>
        <taxon>Dikarya</taxon>
        <taxon>Ascomycota</taxon>
        <taxon>Pezizomycotina</taxon>
        <taxon>Dothideomycetes</taxon>
        <taxon>Pleosporomycetidae</taxon>
        <taxon>Venturiales</taxon>
        <taxon>Venturiaceae</taxon>
        <taxon>Venturia</taxon>
    </lineage>
</organism>
<dbReference type="Pfam" id="PF04083">
    <property type="entry name" value="Abhydro_lipase"/>
    <property type="match status" value="1"/>
</dbReference>
<dbReference type="STRING" id="50376.A0A517L945"/>
<dbReference type="InterPro" id="IPR029058">
    <property type="entry name" value="AB_hydrolase_fold"/>
</dbReference>
<accession>A0A517L945</accession>
<dbReference type="EMBL" id="CP042191">
    <property type="protein sequence ID" value="QDS72155.1"/>
    <property type="molecule type" value="Genomic_DNA"/>
</dbReference>
<evidence type="ECO:0000313" key="4">
    <source>
        <dbReference type="EMBL" id="QDS72155.1"/>
    </source>
</evidence>
<dbReference type="OrthoDB" id="6130531at2759"/>
<feature type="transmembrane region" description="Helical" evidence="2">
    <location>
        <begin position="470"/>
        <end position="495"/>
    </location>
</feature>
<dbReference type="SUPFAM" id="SSF53474">
    <property type="entry name" value="alpha/beta-Hydrolases"/>
    <property type="match status" value="1"/>
</dbReference>
<dbReference type="Proteomes" id="UP000316270">
    <property type="component" value="Chromosome 7"/>
</dbReference>
<dbReference type="GO" id="GO:0006629">
    <property type="term" value="P:lipid metabolic process"/>
    <property type="evidence" value="ECO:0007669"/>
    <property type="project" value="InterPro"/>
</dbReference>
<dbReference type="AlphaFoldDB" id="A0A517L945"/>
<feature type="region of interest" description="Disordered" evidence="1">
    <location>
        <begin position="195"/>
        <end position="250"/>
    </location>
</feature>
<evidence type="ECO:0000256" key="2">
    <source>
        <dbReference type="SAM" id="Phobius"/>
    </source>
</evidence>
<sequence>MELTRVKMVRRFKCSDDLLIAQTHKKFRNSEPEVLKTHRKLALTFGSAQKVQQFEKAHLHTGARVPAGLEGEIKIAPRLFAVRMNVEAQCSSYQEASDQISVQSPKPQVETHFEADNSARADLLFPAIPEYGPPKRFDSLRYFAHRVLSGVCCTIGFSVLVVCAVGSQFRHTSRSKNARPLDELENTRKAERKEALERWEIRQKHGKRKGRKKLSDEEKAAAATTGEDITQPQSSSFVPSEGGKDPHKPDVGVYARRVGLESETFLVQTDDGFIIELWHLYNPLTFKGYSERDRAIRVSTPLANLPKARSLPNAQFPVMLLHGLLQSSGAFCCTDDNSLAFFLAKQGLDVWLGNNRCGMTPQHAHLKASDPNMWAWDIRHMATRDLPALVSRVCAVTGFEKVALVAHSQGTTQTLISLSKYFTPELGRRMSVACLLAPAIYAGPLLQSWVFRAFGLLSHKWWHRVFGIHAFIQSMIALMAILPVKVFGLMGYIVFSYMFKWSDTRWDRDLRNRGFLFAPTYISAEAMWWWLGQEKHCFAKQGCILNTKEELEAEDEEDRSDKVKEKSSAEIDRVAWFDARVPPLALWIAGRDQLVDGKRLLRRFDKGREPHVEVVHVNVLEEYEHLDVLWAMDSIDLVGREVLETIWKTAGEARRLCRF</sequence>
<feature type="compositionally biased region" description="Polar residues" evidence="1">
    <location>
        <begin position="227"/>
        <end position="238"/>
    </location>
</feature>
<evidence type="ECO:0000259" key="3">
    <source>
        <dbReference type="Pfam" id="PF04083"/>
    </source>
</evidence>
<keyword evidence="2" id="KW-0472">Membrane</keyword>
<protein>
    <recommendedName>
        <fullName evidence="3">Partial AB-hydrolase lipase domain-containing protein</fullName>
    </recommendedName>
</protein>
<dbReference type="Gene3D" id="3.40.50.1820">
    <property type="entry name" value="alpha/beta hydrolase"/>
    <property type="match status" value="1"/>
</dbReference>
<keyword evidence="2" id="KW-1133">Transmembrane helix</keyword>
<name>A0A517L945_9PEZI</name>
<keyword evidence="2" id="KW-0812">Transmembrane</keyword>
<feature type="transmembrane region" description="Helical" evidence="2">
    <location>
        <begin position="515"/>
        <end position="531"/>
    </location>
</feature>
<feature type="transmembrane region" description="Helical" evidence="2">
    <location>
        <begin position="143"/>
        <end position="166"/>
    </location>
</feature>